<dbReference type="InterPro" id="IPR057413">
    <property type="entry name" value="Beta-barrel_INTS6"/>
</dbReference>
<feature type="compositionally biased region" description="Polar residues" evidence="1">
    <location>
        <begin position="789"/>
        <end position="807"/>
    </location>
</feature>
<protein>
    <recommendedName>
        <fullName evidence="2">VWFA domain-containing protein</fullName>
    </recommendedName>
</protein>
<dbReference type="Pfam" id="PF13519">
    <property type="entry name" value="VWA_2"/>
    <property type="match status" value="1"/>
</dbReference>
<evidence type="ECO:0000259" key="2">
    <source>
        <dbReference type="PROSITE" id="PS50234"/>
    </source>
</evidence>
<dbReference type="Gene3D" id="3.40.50.410">
    <property type="entry name" value="von Willebrand factor, type A domain"/>
    <property type="match status" value="1"/>
</dbReference>
<comment type="caution">
    <text evidence="3">The sequence shown here is derived from an EMBL/GenBank/DDBJ whole genome shotgun (WGS) entry which is preliminary data.</text>
</comment>
<feature type="compositionally biased region" description="Polar residues" evidence="1">
    <location>
        <begin position="877"/>
        <end position="887"/>
    </location>
</feature>
<accession>A0A9W8DRR9</accession>
<sequence length="1000" mass="110891">MLLIFLVDTSVSMAEPLEENAASRLDCAKGIVEQIVQRRAHSNDRFMLFSYNEHQSLKSGLRDSPERLLSELKELEATDLFHGDHALAAIFEQLQLLRMVYDTDTFGFGRYPMLGEPTSVIWITDGGPMVDNNALLDKLNIPYTPSVRSALVNEPFRWDQRLFTIFLHKEKDSDLCSGGIQSSERYLIPMCHVMGGSVHHISAMKMGWKLVEKLAPSKAFAGHGPGLLSWHGVMVNFEPLDTDPSERVKGDSRVLILSGSANISSSQPIHPEARKTPAASAIDSGYAGYFPIPETFWPQSLQMDNRPLRAAHPTIGYVQKHIDCDFGKNFPFDKFQIDSSCNVSRRLLEASAGQIINWPIFITKSYKAQSPKFPFGILRANSARTAVNLYILPYNFPVLFNLLKKLPSSRDHTLGPNDAWRREFHQYLEHIPAYYAPPLRRVFSLAGLPVDAIPPQFGADPAFMNLVRYCASVRQGTLKEWAASPANNPTPLKHKPISSTASMLGLNGGGFPNTLTNNAFNVSRSQTMDVLNSLRHAFISDFMATRKFQFSTNPYAFMAQSQAVPGPPSMPAGQFSNGPSISPDIARSLMFDDQDSIHSIPVGEMGKYQTYIARQQAITPRDPTMSEEDLRQIQKTMFGNPYKRFERSGHTKQGNLSGNNSPGGSSLDENEIEIEAELNEVVMDDMDVEDILGTGHHEKNNEEHSLQHSKSDDDFSETLGSLPDSNSKKNERMKSSPVPQSKFSAFGYTPRKAIPRLRSIKGSWKNGDASWNINPWAQYDESELKKYTKSSPKPQNSITPQLPQVNRKQIPLSQPLRPALQNPAAPHKIHAPVPNPPPVGGRGTPSPSSSAYISPLSSTLAASSATPSHIGQRPRPESQNQSSSAHIISTSQATITIPGVIANSKIQSPSPPVGLRAGRTIGATELKDILISQIKADNSKYDEEALKMHLKYLDKNNTEISLRHKQVITDRALLIAKSMKRKTLIPILEKIKKSYQGNKN</sequence>
<reference evidence="3" key="1">
    <citation type="submission" date="2022-07" db="EMBL/GenBank/DDBJ databases">
        <title>Phylogenomic reconstructions and comparative analyses of Kickxellomycotina fungi.</title>
        <authorList>
            <person name="Reynolds N.K."/>
            <person name="Stajich J.E."/>
            <person name="Barry K."/>
            <person name="Grigoriev I.V."/>
            <person name="Crous P."/>
            <person name="Smith M.E."/>
        </authorList>
    </citation>
    <scope>NUCLEOTIDE SEQUENCE</scope>
    <source>
        <strain evidence="3">NBRC 100468</strain>
    </source>
</reference>
<organism evidence="3 4">
    <name type="scientific">Mycoemilia scoparia</name>
    <dbReference type="NCBI Taxonomy" id="417184"/>
    <lineage>
        <taxon>Eukaryota</taxon>
        <taxon>Fungi</taxon>
        <taxon>Fungi incertae sedis</taxon>
        <taxon>Zoopagomycota</taxon>
        <taxon>Kickxellomycotina</taxon>
        <taxon>Kickxellomycetes</taxon>
        <taxon>Kickxellales</taxon>
        <taxon>Kickxellaceae</taxon>
        <taxon>Mycoemilia</taxon>
    </lineage>
</organism>
<dbReference type="InterPro" id="IPR036465">
    <property type="entry name" value="vWFA_dom_sf"/>
</dbReference>
<feature type="region of interest" description="Disordered" evidence="1">
    <location>
        <begin position="784"/>
        <end position="887"/>
    </location>
</feature>
<feature type="domain" description="VWFA" evidence="2">
    <location>
        <begin position="2"/>
        <end position="126"/>
    </location>
</feature>
<dbReference type="Proteomes" id="UP001150538">
    <property type="component" value="Unassembled WGS sequence"/>
</dbReference>
<gene>
    <name evidence="3" type="ORF">H4219_000360</name>
</gene>
<feature type="compositionally biased region" description="Low complexity" evidence="1">
    <location>
        <begin position="844"/>
        <end position="868"/>
    </location>
</feature>
<keyword evidence="4" id="KW-1185">Reference proteome</keyword>
<dbReference type="PROSITE" id="PS50234">
    <property type="entry name" value="VWFA"/>
    <property type="match status" value="1"/>
</dbReference>
<dbReference type="OrthoDB" id="17307at2759"/>
<feature type="compositionally biased region" description="Low complexity" evidence="1">
    <location>
        <begin position="654"/>
        <end position="667"/>
    </location>
</feature>
<dbReference type="SUPFAM" id="SSF53300">
    <property type="entry name" value="vWA-like"/>
    <property type="match status" value="1"/>
</dbReference>
<dbReference type="PANTHER" id="PTHR12957">
    <property type="entry name" value="DEAD/H BOX POLYPEPTIDE 26/DICE1-RELATED"/>
    <property type="match status" value="1"/>
</dbReference>
<dbReference type="EMBL" id="JANBPU010000002">
    <property type="protein sequence ID" value="KAJ1922013.1"/>
    <property type="molecule type" value="Genomic_DNA"/>
</dbReference>
<dbReference type="GO" id="GO:0034472">
    <property type="term" value="P:snRNA 3'-end processing"/>
    <property type="evidence" value="ECO:0007669"/>
    <property type="project" value="TreeGrafter"/>
</dbReference>
<evidence type="ECO:0000313" key="3">
    <source>
        <dbReference type="EMBL" id="KAJ1922013.1"/>
    </source>
</evidence>
<dbReference type="AlphaFoldDB" id="A0A9W8DRR9"/>
<dbReference type="GO" id="GO:0032039">
    <property type="term" value="C:integrator complex"/>
    <property type="evidence" value="ECO:0007669"/>
    <property type="project" value="TreeGrafter"/>
</dbReference>
<evidence type="ECO:0000256" key="1">
    <source>
        <dbReference type="SAM" id="MobiDB-lite"/>
    </source>
</evidence>
<name>A0A9W8DRR9_9FUNG</name>
<dbReference type="InterPro" id="IPR051113">
    <property type="entry name" value="Integrator_subunit6"/>
</dbReference>
<dbReference type="Pfam" id="PF25462">
    <property type="entry name" value="Beta-barrel_INTS6"/>
    <property type="match status" value="1"/>
</dbReference>
<dbReference type="InterPro" id="IPR002035">
    <property type="entry name" value="VWF_A"/>
</dbReference>
<feature type="region of interest" description="Disordered" evidence="1">
    <location>
        <begin position="698"/>
        <end position="747"/>
    </location>
</feature>
<evidence type="ECO:0000313" key="4">
    <source>
        <dbReference type="Proteomes" id="UP001150538"/>
    </source>
</evidence>
<dbReference type="PANTHER" id="PTHR12957:SF2">
    <property type="entry name" value="INTEGRATOR COMPLEX SUBUNIT 6"/>
    <property type="match status" value="1"/>
</dbReference>
<feature type="region of interest" description="Disordered" evidence="1">
    <location>
        <begin position="639"/>
        <end position="667"/>
    </location>
</feature>
<proteinExistence type="predicted"/>
<feature type="compositionally biased region" description="Basic and acidic residues" evidence="1">
    <location>
        <begin position="698"/>
        <end position="713"/>
    </location>
</feature>